<keyword evidence="2" id="KW-0853">WD repeat</keyword>
<evidence type="ECO:0000313" key="5">
    <source>
        <dbReference type="Proteomes" id="UP001515500"/>
    </source>
</evidence>
<keyword evidence="3" id="KW-0677">Repeat</keyword>
<dbReference type="InterPro" id="IPR048720">
    <property type="entry name" value="PROPPIN"/>
</dbReference>
<dbReference type="Pfam" id="PF21032">
    <property type="entry name" value="PROPPIN"/>
    <property type="match status" value="1"/>
</dbReference>
<dbReference type="SMART" id="SM00320">
    <property type="entry name" value="WD40"/>
    <property type="match status" value="2"/>
</dbReference>
<evidence type="ECO:0000256" key="3">
    <source>
        <dbReference type="ARBA" id="ARBA00022737"/>
    </source>
</evidence>
<dbReference type="RefSeq" id="XP_039119510.1">
    <property type="nucleotide sequence ID" value="XM_039263576.1"/>
</dbReference>
<dbReference type="Proteomes" id="UP001515500">
    <property type="component" value="Unplaced"/>
</dbReference>
<dbReference type="InterPro" id="IPR036322">
    <property type="entry name" value="WD40_repeat_dom_sf"/>
</dbReference>
<dbReference type="AlphaFoldDB" id="A0AB40AX05"/>
<name>A0AB40AX05_DIOCR</name>
<organism evidence="5 6">
    <name type="scientific">Dioscorea cayennensis subsp. rotundata</name>
    <name type="common">White Guinea yam</name>
    <name type="synonym">Dioscorea rotundata</name>
    <dbReference type="NCBI Taxonomy" id="55577"/>
    <lineage>
        <taxon>Eukaryota</taxon>
        <taxon>Viridiplantae</taxon>
        <taxon>Streptophyta</taxon>
        <taxon>Embryophyta</taxon>
        <taxon>Tracheophyta</taxon>
        <taxon>Spermatophyta</taxon>
        <taxon>Magnoliopsida</taxon>
        <taxon>Liliopsida</taxon>
        <taxon>Dioscoreales</taxon>
        <taxon>Dioscoreaceae</taxon>
        <taxon>Dioscorea</taxon>
    </lineage>
</organism>
<evidence type="ECO:0000313" key="6">
    <source>
        <dbReference type="RefSeq" id="XP_039119510.1"/>
    </source>
</evidence>
<accession>A0AB40AX05</accession>
<dbReference type="GeneID" id="120255802"/>
<evidence type="ECO:0000256" key="1">
    <source>
        <dbReference type="ARBA" id="ARBA00004623"/>
    </source>
</evidence>
<evidence type="ECO:0000256" key="2">
    <source>
        <dbReference type="ARBA" id="ARBA00022574"/>
    </source>
</evidence>
<sequence>MGSRIWESNEEGAKMATSHPQASPILCASFNQDNSYFSIGTRDGFKVFHASTGRLCYEKSLGAFSIVEMLFSSSLLAIVGAGEQPSLSPRRLCLFNKVTGAPFRELNFLTSILAIRVNRKRLIVLLQDKTYIYDLNSLAILDTIDTVPNAKGLCAFAPGSEGSYLALPASTERGSVLIYNTIELSSLCQIDAHRSAITAIAFCSSGMFLATASEQGTIIRVHLVSQATKSYSFRRGSLHVFFLGSVINERSRKPSTLLGSMIPDSFNDAFESGQHHVIHNVVPVGVKSHAVIYSLDNVENTSTTPAIRACIYIINHNGYFHECTFNVRKSNDTSWSIEREHNLLDAIADNP</sequence>
<dbReference type="InterPro" id="IPR001680">
    <property type="entry name" value="WD40_rpt"/>
</dbReference>
<comment type="subcellular location">
    <subcellularLocation>
        <location evidence="1">Preautophagosomal structure membrane</location>
        <topology evidence="1">Peripheral membrane protein</topology>
    </subcellularLocation>
</comment>
<dbReference type="GO" id="GO:0034045">
    <property type="term" value="C:phagophore assembly site membrane"/>
    <property type="evidence" value="ECO:0007669"/>
    <property type="project" value="UniProtKB-SubCell"/>
</dbReference>
<dbReference type="Gene3D" id="2.130.10.10">
    <property type="entry name" value="YVTN repeat-like/Quinoprotein amine dehydrogenase"/>
    <property type="match status" value="1"/>
</dbReference>
<gene>
    <name evidence="6" type="primary">LOC120255802</name>
</gene>
<protein>
    <submittedName>
        <fullName evidence="6">Autophagy-related protein 18b isoform X2</fullName>
    </submittedName>
</protein>
<proteinExistence type="inferred from homology"/>
<comment type="similarity">
    <text evidence="4">Belongs to the WD repeat PROPPIN family.</text>
</comment>
<dbReference type="InterPro" id="IPR015943">
    <property type="entry name" value="WD40/YVTN_repeat-like_dom_sf"/>
</dbReference>
<reference evidence="6" key="1">
    <citation type="submission" date="2025-08" db="UniProtKB">
        <authorList>
            <consortium name="RefSeq"/>
        </authorList>
    </citation>
    <scope>IDENTIFICATION</scope>
</reference>
<evidence type="ECO:0000256" key="4">
    <source>
        <dbReference type="ARBA" id="ARBA00025740"/>
    </source>
</evidence>
<keyword evidence="5" id="KW-1185">Reference proteome</keyword>
<dbReference type="SUPFAM" id="SSF50978">
    <property type="entry name" value="WD40 repeat-like"/>
    <property type="match status" value="1"/>
</dbReference>
<dbReference type="PANTHER" id="PTHR11227">
    <property type="entry name" value="WD-REPEAT PROTEIN INTERACTING WITH PHOSPHOINOSIDES WIPI -RELATED"/>
    <property type="match status" value="1"/>
</dbReference>